<protein>
    <recommendedName>
        <fullName evidence="6">TIGR01777 family protein</fullName>
    </recommendedName>
</protein>
<sequence>MKIAIAGGTGFVGKHLTRKLTERGDTIYILTRHPERYHDTDKVRYIGWLKKGKQPDKQLPKLDAIINLAGDSLFGYWTKSKKDRIYQSRINATYEINELIRNMNEKPEVLVNASAIGYFGTSTYHTYTESDNESGNDFLAEVTEAWEDTAQQAKAEGVRTVITRFGVILGTEGALPLMALPFKFYIGGRIGTGDQWISWVHIKDVVDMIIFSIEHPHIEGPLHVTSPNPVTNREMSKKLAEVLGKPNWLPVPRILLKILLGEMSILVVKGQKVLPEKAALSGYNFNHPDVKDALSKIFK</sequence>
<evidence type="ECO:0000259" key="2">
    <source>
        <dbReference type="Pfam" id="PF01370"/>
    </source>
</evidence>
<accession>A0A1H9QDW5</accession>
<dbReference type="RefSeq" id="WP_089740379.1">
    <property type="nucleotide sequence ID" value="NZ_FOGL01000006.1"/>
</dbReference>
<dbReference type="AlphaFoldDB" id="A0A1H9QDW5"/>
<dbReference type="Pfam" id="PF01370">
    <property type="entry name" value="Epimerase"/>
    <property type="match status" value="1"/>
</dbReference>
<dbReference type="InterPro" id="IPR013549">
    <property type="entry name" value="DUF1731"/>
</dbReference>
<keyword evidence="5" id="KW-1185">Reference proteome</keyword>
<reference evidence="4 5" key="1">
    <citation type="submission" date="2016-10" db="EMBL/GenBank/DDBJ databases">
        <authorList>
            <person name="de Groot N.N."/>
        </authorList>
    </citation>
    <scope>NUCLEOTIDE SEQUENCE [LARGE SCALE GENOMIC DNA]</scope>
    <source>
        <strain evidence="4 5">CGMCC 1.7727</strain>
    </source>
</reference>
<dbReference type="Pfam" id="PF08338">
    <property type="entry name" value="DUF1731"/>
    <property type="match status" value="1"/>
</dbReference>
<dbReference type="CDD" id="cd05242">
    <property type="entry name" value="SDR_a8"/>
    <property type="match status" value="1"/>
</dbReference>
<comment type="similarity">
    <text evidence="1">Belongs to the NAD(P)-dependent epimerase/dehydratase family. SDR39U1 subfamily.</text>
</comment>
<dbReference type="NCBIfam" id="TIGR01777">
    <property type="entry name" value="yfcH"/>
    <property type="match status" value="1"/>
</dbReference>
<feature type="domain" description="DUF1731" evidence="3">
    <location>
        <begin position="251"/>
        <end position="296"/>
    </location>
</feature>
<feature type="domain" description="NAD-dependent epimerase/dehydratase" evidence="2">
    <location>
        <begin position="3"/>
        <end position="217"/>
    </location>
</feature>
<dbReference type="InterPro" id="IPR036291">
    <property type="entry name" value="NAD(P)-bd_dom_sf"/>
</dbReference>
<dbReference type="STRING" id="531814.SAMN04487944_106142"/>
<name>A0A1H9QDW5_9BACI</name>
<dbReference type="SUPFAM" id="SSF51735">
    <property type="entry name" value="NAD(P)-binding Rossmann-fold domains"/>
    <property type="match status" value="1"/>
</dbReference>
<dbReference type="InterPro" id="IPR001509">
    <property type="entry name" value="Epimerase_deHydtase"/>
</dbReference>
<organism evidence="4 5">
    <name type="scientific">Gracilibacillus ureilyticus</name>
    <dbReference type="NCBI Taxonomy" id="531814"/>
    <lineage>
        <taxon>Bacteria</taxon>
        <taxon>Bacillati</taxon>
        <taxon>Bacillota</taxon>
        <taxon>Bacilli</taxon>
        <taxon>Bacillales</taxon>
        <taxon>Bacillaceae</taxon>
        <taxon>Gracilibacillus</taxon>
    </lineage>
</organism>
<dbReference type="Proteomes" id="UP000199687">
    <property type="component" value="Unassembled WGS sequence"/>
</dbReference>
<dbReference type="InterPro" id="IPR010099">
    <property type="entry name" value="SDR39U1"/>
</dbReference>
<evidence type="ECO:0008006" key="6">
    <source>
        <dbReference type="Google" id="ProtNLM"/>
    </source>
</evidence>
<gene>
    <name evidence="4" type="ORF">SAMN04487944_106142</name>
</gene>
<evidence type="ECO:0000259" key="3">
    <source>
        <dbReference type="Pfam" id="PF08338"/>
    </source>
</evidence>
<evidence type="ECO:0000313" key="5">
    <source>
        <dbReference type="Proteomes" id="UP000199687"/>
    </source>
</evidence>
<dbReference type="PANTHER" id="PTHR11092">
    <property type="entry name" value="SUGAR NUCLEOTIDE EPIMERASE RELATED"/>
    <property type="match status" value="1"/>
</dbReference>
<dbReference type="PANTHER" id="PTHR11092:SF0">
    <property type="entry name" value="EPIMERASE FAMILY PROTEIN SDR39U1"/>
    <property type="match status" value="1"/>
</dbReference>
<proteinExistence type="inferred from homology"/>
<dbReference type="OrthoDB" id="9801773at2"/>
<evidence type="ECO:0000313" key="4">
    <source>
        <dbReference type="EMBL" id="SER58365.1"/>
    </source>
</evidence>
<evidence type="ECO:0000256" key="1">
    <source>
        <dbReference type="ARBA" id="ARBA00009353"/>
    </source>
</evidence>
<dbReference type="EMBL" id="FOGL01000006">
    <property type="protein sequence ID" value="SER58365.1"/>
    <property type="molecule type" value="Genomic_DNA"/>
</dbReference>
<dbReference type="Gene3D" id="3.40.50.720">
    <property type="entry name" value="NAD(P)-binding Rossmann-like Domain"/>
    <property type="match status" value="1"/>
</dbReference>